<dbReference type="Proteomes" id="UP000254492">
    <property type="component" value="Unassembled WGS sequence"/>
</dbReference>
<accession>A0ABX9I7Y6</accession>
<feature type="transmembrane region" description="Helical" evidence="1">
    <location>
        <begin position="65"/>
        <end position="82"/>
    </location>
</feature>
<gene>
    <name evidence="2" type="ORF">DWV05_05950</name>
</gene>
<comment type="caution">
    <text evidence="2">The sequence shown here is derived from an EMBL/GenBank/DDBJ whole genome shotgun (WGS) entry which is preliminary data.</text>
</comment>
<organism evidence="2 3">
    <name type="scientific">Weissella thailandensis</name>
    <dbReference type="NCBI Taxonomy" id="89061"/>
    <lineage>
        <taxon>Bacteria</taxon>
        <taxon>Bacillati</taxon>
        <taxon>Bacillota</taxon>
        <taxon>Bacilli</taxon>
        <taxon>Lactobacillales</taxon>
        <taxon>Lactobacillaceae</taxon>
        <taxon>Weissella</taxon>
    </lineage>
</organism>
<feature type="transmembrane region" description="Helical" evidence="1">
    <location>
        <begin position="12"/>
        <end position="30"/>
    </location>
</feature>
<protein>
    <submittedName>
        <fullName evidence="2">Uncharacterized protein</fullName>
    </submittedName>
</protein>
<dbReference type="RefSeq" id="WP_115471127.1">
    <property type="nucleotide sequence ID" value="NZ_BJEC01000008.1"/>
</dbReference>
<feature type="transmembrane region" description="Helical" evidence="1">
    <location>
        <begin position="42"/>
        <end position="58"/>
    </location>
</feature>
<evidence type="ECO:0000313" key="3">
    <source>
        <dbReference type="Proteomes" id="UP000254492"/>
    </source>
</evidence>
<keyword evidence="1" id="KW-0812">Transmembrane</keyword>
<keyword evidence="3" id="KW-1185">Reference proteome</keyword>
<keyword evidence="1" id="KW-0472">Membrane</keyword>
<evidence type="ECO:0000313" key="2">
    <source>
        <dbReference type="EMBL" id="RDS59426.1"/>
    </source>
</evidence>
<name>A0ABX9I7Y6_9LACO</name>
<keyword evidence="1" id="KW-1133">Transmembrane helix</keyword>
<proteinExistence type="predicted"/>
<feature type="transmembrane region" description="Helical" evidence="1">
    <location>
        <begin position="94"/>
        <end position="117"/>
    </location>
</feature>
<reference evidence="2 3" key="1">
    <citation type="submission" date="2018-07" db="EMBL/GenBank/DDBJ databases">
        <title>Genome-based reclassification of Weissella jogaejeotgali as Weissella thailandensis.</title>
        <authorList>
            <person name="Chun J."/>
            <person name="Kim B.-Y."/>
            <person name="Kwak M.-J."/>
        </authorList>
    </citation>
    <scope>NUCLEOTIDE SEQUENCE [LARGE SCALE GENOMIC DNA]</scope>
    <source>
        <strain evidence="2 3">KCTC 3751</strain>
    </source>
</reference>
<evidence type="ECO:0000256" key="1">
    <source>
        <dbReference type="SAM" id="Phobius"/>
    </source>
</evidence>
<dbReference type="EMBL" id="QRAY01000009">
    <property type="protein sequence ID" value="RDS59426.1"/>
    <property type="molecule type" value="Genomic_DNA"/>
</dbReference>
<sequence>MKKLDEFFKQHPFYYSFGISIGVIVLQTLVNIIQHRPMFDEIGSILYGIGIILFSLLIARLTHRVYVRFGAAFIINFAYFSIQTLVDGSYVNYTSFIVTGGVAILMALLMLLLMYSFEKAYKK</sequence>